<dbReference type="Proteomes" id="UP001634007">
    <property type="component" value="Unassembled WGS sequence"/>
</dbReference>
<evidence type="ECO:0000313" key="2">
    <source>
        <dbReference type="EMBL" id="KAL3730013.1"/>
    </source>
</evidence>
<protein>
    <recommendedName>
        <fullName evidence="1">Retrotransposon gag domain-containing protein</fullName>
    </recommendedName>
</protein>
<name>A0ABD3JV58_EUCGL</name>
<accession>A0ABD3JV58</accession>
<feature type="domain" description="Retrotransposon gag" evidence="1">
    <location>
        <begin position="69"/>
        <end position="161"/>
    </location>
</feature>
<keyword evidence="3" id="KW-1185">Reference proteome</keyword>
<sequence>MHKLVEQFLKLKQPRFTGASDPEAVTFWIRELEKVFALLRCSEEDKVVLTVYQLQGNASTWWEATKVLTVYQLQGNTSTWWEATKGRVFPESTVPEWDAYIEAFYRKYISNCAREQKMAEFQHLRQSQMFVDQYEAKFAKLSKYALRLIEDPMDMAKRFKDSLRSEIKDPLVPLNLKDYDKLYERAQLIERNMNEHATAFGSRFVPNRDSNRFGKRPIM</sequence>
<dbReference type="AlphaFoldDB" id="A0ABD3JV58"/>
<organism evidence="2 3">
    <name type="scientific">Eucalyptus globulus</name>
    <name type="common">Tasmanian blue gum</name>
    <dbReference type="NCBI Taxonomy" id="34317"/>
    <lineage>
        <taxon>Eukaryota</taxon>
        <taxon>Viridiplantae</taxon>
        <taxon>Streptophyta</taxon>
        <taxon>Embryophyta</taxon>
        <taxon>Tracheophyta</taxon>
        <taxon>Spermatophyta</taxon>
        <taxon>Magnoliopsida</taxon>
        <taxon>eudicotyledons</taxon>
        <taxon>Gunneridae</taxon>
        <taxon>Pentapetalae</taxon>
        <taxon>rosids</taxon>
        <taxon>malvids</taxon>
        <taxon>Myrtales</taxon>
        <taxon>Myrtaceae</taxon>
        <taxon>Myrtoideae</taxon>
        <taxon>Eucalypteae</taxon>
        <taxon>Eucalyptus</taxon>
    </lineage>
</organism>
<proteinExistence type="predicted"/>
<evidence type="ECO:0000313" key="3">
    <source>
        <dbReference type="Proteomes" id="UP001634007"/>
    </source>
</evidence>
<dbReference type="EMBL" id="JBJKBG010000007">
    <property type="protein sequence ID" value="KAL3730013.1"/>
    <property type="molecule type" value="Genomic_DNA"/>
</dbReference>
<reference evidence="2 3" key="1">
    <citation type="submission" date="2024-11" db="EMBL/GenBank/DDBJ databases">
        <title>Chromosome-level genome assembly of Eucalyptus globulus Labill. provides insights into its genome evolution.</title>
        <authorList>
            <person name="Li X."/>
        </authorList>
    </citation>
    <scope>NUCLEOTIDE SEQUENCE [LARGE SCALE GENOMIC DNA]</scope>
    <source>
        <strain evidence="2">CL2024</strain>
        <tissue evidence="2">Fresh tender leaves</tissue>
    </source>
</reference>
<comment type="caution">
    <text evidence="2">The sequence shown here is derived from an EMBL/GenBank/DDBJ whole genome shotgun (WGS) entry which is preliminary data.</text>
</comment>
<dbReference type="InterPro" id="IPR005162">
    <property type="entry name" value="Retrotrans_gag_dom"/>
</dbReference>
<evidence type="ECO:0000259" key="1">
    <source>
        <dbReference type="Pfam" id="PF03732"/>
    </source>
</evidence>
<dbReference type="Pfam" id="PF03732">
    <property type="entry name" value="Retrotrans_gag"/>
    <property type="match status" value="1"/>
</dbReference>
<gene>
    <name evidence="2" type="ORF">ACJRO7_027076</name>
</gene>